<proteinExistence type="predicted"/>
<reference evidence="1 2" key="2">
    <citation type="journal article" date="2022" name="Mol. Ecol. Resour.">
        <title>The genomes of chicory, endive, great burdock and yacon provide insights into Asteraceae paleo-polyploidization history and plant inulin production.</title>
        <authorList>
            <person name="Fan W."/>
            <person name="Wang S."/>
            <person name="Wang H."/>
            <person name="Wang A."/>
            <person name="Jiang F."/>
            <person name="Liu H."/>
            <person name="Zhao H."/>
            <person name="Xu D."/>
            <person name="Zhang Y."/>
        </authorList>
    </citation>
    <scope>NUCLEOTIDE SEQUENCE [LARGE SCALE GENOMIC DNA]</scope>
    <source>
        <strain evidence="2">cv. Yunnan</strain>
        <tissue evidence="1">Leaves</tissue>
    </source>
</reference>
<keyword evidence="2" id="KW-1185">Reference proteome</keyword>
<protein>
    <submittedName>
        <fullName evidence="1">Uncharacterized protein</fullName>
    </submittedName>
</protein>
<gene>
    <name evidence="1" type="ORF">L1987_77023</name>
</gene>
<name>A0ACB8Z7V3_9ASTR</name>
<evidence type="ECO:0000313" key="2">
    <source>
        <dbReference type="Proteomes" id="UP001056120"/>
    </source>
</evidence>
<reference evidence="2" key="1">
    <citation type="journal article" date="2022" name="Mol. Ecol. Resour.">
        <title>The genomes of chicory, endive, great burdock and yacon provide insights into Asteraceae palaeo-polyploidization history and plant inulin production.</title>
        <authorList>
            <person name="Fan W."/>
            <person name="Wang S."/>
            <person name="Wang H."/>
            <person name="Wang A."/>
            <person name="Jiang F."/>
            <person name="Liu H."/>
            <person name="Zhao H."/>
            <person name="Xu D."/>
            <person name="Zhang Y."/>
        </authorList>
    </citation>
    <scope>NUCLEOTIDE SEQUENCE [LARGE SCALE GENOMIC DNA]</scope>
    <source>
        <strain evidence="2">cv. Yunnan</strain>
    </source>
</reference>
<comment type="caution">
    <text evidence="1">The sequence shown here is derived from an EMBL/GenBank/DDBJ whole genome shotgun (WGS) entry which is preliminary data.</text>
</comment>
<dbReference type="Proteomes" id="UP001056120">
    <property type="component" value="Linkage Group LG26"/>
</dbReference>
<accession>A0ACB8Z7V3</accession>
<dbReference type="EMBL" id="CM042043">
    <property type="protein sequence ID" value="KAI3694064.1"/>
    <property type="molecule type" value="Genomic_DNA"/>
</dbReference>
<sequence length="401" mass="43196">MQLTFLTSINGEFVLTTSNILLHQWRSSNSNLSLTFCNQHTRFIINQISTLFISFCPAIDKFINLFPVVYRSSLMESNSHSLGMQHSASYGGGSSVSNGGVGYIEHTVTKFDTLAGVAIKYGVEVADIKKMNGLTTDLQMFALKSLQIPLPGRHPPSPIMSNGCHTQGQTSSQMTPPNRKYSDSFSPIKPLKLSSSPQRNISSSINSLREYYGLPSNDQNGVGEGFETTQTNPLLGLHRKSKSEANGFSKNCKTGNASVPNNNGAAGSDKSIEKLVRRRKSEVDLNNRTPEDLAALQPKIANHATTEPEPGAPNMVPLGSKDSSMGQALSGVRKSSSAPTFLQSETNTNSNTSPTPSSIWPISLLNFTADLQVMSIAAIASPLFDGLPKPTSGRKNKAARD</sequence>
<organism evidence="1 2">
    <name type="scientific">Smallanthus sonchifolius</name>
    <dbReference type="NCBI Taxonomy" id="185202"/>
    <lineage>
        <taxon>Eukaryota</taxon>
        <taxon>Viridiplantae</taxon>
        <taxon>Streptophyta</taxon>
        <taxon>Embryophyta</taxon>
        <taxon>Tracheophyta</taxon>
        <taxon>Spermatophyta</taxon>
        <taxon>Magnoliopsida</taxon>
        <taxon>eudicotyledons</taxon>
        <taxon>Gunneridae</taxon>
        <taxon>Pentapetalae</taxon>
        <taxon>asterids</taxon>
        <taxon>campanulids</taxon>
        <taxon>Asterales</taxon>
        <taxon>Asteraceae</taxon>
        <taxon>Asteroideae</taxon>
        <taxon>Heliantheae alliance</taxon>
        <taxon>Millerieae</taxon>
        <taxon>Smallanthus</taxon>
    </lineage>
</organism>
<evidence type="ECO:0000313" key="1">
    <source>
        <dbReference type="EMBL" id="KAI3694064.1"/>
    </source>
</evidence>